<dbReference type="SMART" id="SM00530">
    <property type="entry name" value="HTH_XRE"/>
    <property type="match status" value="1"/>
</dbReference>
<dbReference type="PANTHER" id="PTHR40661:SF3">
    <property type="entry name" value="FELS-1 PROPHAGE TRANSCRIPTIONAL REGULATOR"/>
    <property type="match status" value="1"/>
</dbReference>
<dbReference type="GO" id="GO:0016020">
    <property type="term" value="C:membrane"/>
    <property type="evidence" value="ECO:0007669"/>
    <property type="project" value="InterPro"/>
</dbReference>
<evidence type="ECO:0000313" key="7">
    <source>
        <dbReference type="EMBL" id="UTO56621.1"/>
    </source>
</evidence>
<dbReference type="InterPro" id="IPR010744">
    <property type="entry name" value="Phage_CI_N"/>
</dbReference>
<dbReference type="GO" id="GO:0003677">
    <property type="term" value="F:DNA binding"/>
    <property type="evidence" value="ECO:0007669"/>
    <property type="project" value="UniProtKB-KW"/>
</dbReference>
<dbReference type="CDD" id="cd06529">
    <property type="entry name" value="S24_LexA-like"/>
    <property type="match status" value="1"/>
</dbReference>
<dbReference type="InterPro" id="IPR001387">
    <property type="entry name" value="Cro/C1-type_HTH"/>
</dbReference>
<dbReference type="Pfam" id="PF00717">
    <property type="entry name" value="Peptidase_S24"/>
    <property type="match status" value="1"/>
</dbReference>
<evidence type="ECO:0000313" key="8">
    <source>
        <dbReference type="Proteomes" id="UP001059822"/>
    </source>
</evidence>
<sequence>MERHDNHGTIVTKIKLQMNKMGINARELADKAYVGKSFVYDILSGKSTNPTSKKLMAIAKVLKVPLSYLISSDDCTYDMSGNDILPINHLDTQNSLSEYSNNLKFYLPANIKLSLDIKNLRFYHVKGDSMCPTLVNQDIVLVDTGDKIAHPVGIFTIIDSVGISVRRLEYVKDNQKIRLRIVCDNKQYSSYESDLEDVKVLGRVVWYARAL</sequence>
<name>A0A9Q9C043_9RICK</name>
<dbReference type="InterPro" id="IPR015927">
    <property type="entry name" value="Peptidase_S24_S26A/B/C"/>
</dbReference>
<proteinExistence type="predicted"/>
<dbReference type="PROSITE" id="PS50943">
    <property type="entry name" value="HTH_CROC1"/>
    <property type="match status" value="1"/>
</dbReference>
<accession>A0A9Q9C043</accession>
<dbReference type="GO" id="GO:0004252">
    <property type="term" value="F:serine-type endopeptidase activity"/>
    <property type="evidence" value="ECO:0007669"/>
    <property type="project" value="InterPro"/>
</dbReference>
<evidence type="ECO:0000256" key="4">
    <source>
        <dbReference type="ARBA" id="ARBA00023163"/>
    </source>
</evidence>
<dbReference type="InterPro" id="IPR039418">
    <property type="entry name" value="LexA-like"/>
</dbReference>
<evidence type="ECO:0000256" key="2">
    <source>
        <dbReference type="ARBA" id="ARBA00023015"/>
    </source>
</evidence>
<evidence type="ECO:0000256" key="3">
    <source>
        <dbReference type="ARBA" id="ARBA00023125"/>
    </source>
</evidence>
<dbReference type="RefSeq" id="WP_218193772.1">
    <property type="nucleotide sequence ID" value="NZ_CP054597.1"/>
</dbReference>
<evidence type="ECO:0000256" key="1">
    <source>
        <dbReference type="ARBA" id="ARBA00022801"/>
    </source>
</evidence>
<dbReference type="CDD" id="cd00093">
    <property type="entry name" value="HTH_XRE"/>
    <property type="match status" value="1"/>
</dbReference>
<evidence type="ECO:0000259" key="5">
    <source>
        <dbReference type="PROSITE" id="PS50943"/>
    </source>
</evidence>
<dbReference type="Pfam" id="PF07022">
    <property type="entry name" value="Phage_CI_repr"/>
    <property type="match status" value="1"/>
</dbReference>
<evidence type="ECO:0000313" key="6">
    <source>
        <dbReference type="EMBL" id="UTO55704.1"/>
    </source>
</evidence>
<keyword evidence="1" id="KW-0378">Hydrolase</keyword>
<dbReference type="InterPro" id="IPR019756">
    <property type="entry name" value="Pept_S26A_signal_pept_1_Ser-AS"/>
</dbReference>
<dbReference type="Proteomes" id="UP001059985">
    <property type="component" value="Chromosome"/>
</dbReference>
<keyword evidence="4" id="KW-0804">Transcription</keyword>
<dbReference type="AlphaFoldDB" id="A0A9Q9C043"/>
<organism evidence="6 8">
    <name type="scientific">Neoehrlichia mikurensis</name>
    <dbReference type="NCBI Taxonomy" id="89586"/>
    <lineage>
        <taxon>Bacteria</taxon>
        <taxon>Pseudomonadati</taxon>
        <taxon>Pseudomonadota</taxon>
        <taxon>Alphaproteobacteria</taxon>
        <taxon>Rickettsiales</taxon>
        <taxon>Anaplasmataceae</taxon>
        <taxon>Candidatus Neoehrlichia</taxon>
    </lineage>
</organism>
<dbReference type="PANTHER" id="PTHR40661">
    <property type="match status" value="1"/>
</dbReference>
<keyword evidence="9" id="KW-1185">Reference proteome</keyword>
<dbReference type="EMBL" id="CP089286">
    <property type="protein sequence ID" value="UTO55704.1"/>
    <property type="molecule type" value="Genomic_DNA"/>
</dbReference>
<dbReference type="GO" id="GO:0045892">
    <property type="term" value="P:negative regulation of DNA-templated transcription"/>
    <property type="evidence" value="ECO:0007669"/>
    <property type="project" value="InterPro"/>
</dbReference>
<dbReference type="Proteomes" id="UP001059822">
    <property type="component" value="Chromosome"/>
</dbReference>
<gene>
    <name evidence="7" type="ORF">LUA81_01285</name>
    <name evidence="6" type="ORF">LUA82_01295</name>
</gene>
<keyword evidence="3" id="KW-0238">DNA-binding</keyword>
<reference evidence="6" key="1">
    <citation type="journal article" date="2022" name="Microorganisms">
        <title>Assembly and Comparison of Ca. Neoehrlichia mikurensis Genomes.</title>
        <authorList>
            <person name="Azagi T."/>
            <person name="Dirks R.P."/>
            <person name="Yebra-Pimentel E.S."/>
            <person name="Schaap P.J."/>
            <person name="Koehorst J.J."/>
            <person name="Esser H.J."/>
            <person name="Sprong H."/>
        </authorList>
    </citation>
    <scope>NUCLEOTIDE SEQUENCE</scope>
    <source>
        <strain evidence="7">18-2804</strain>
        <strain evidence="6">18-2837</strain>
    </source>
</reference>
<dbReference type="PROSITE" id="PS00501">
    <property type="entry name" value="SPASE_I_1"/>
    <property type="match status" value="1"/>
</dbReference>
<protein>
    <submittedName>
        <fullName evidence="6">LexA family transcriptional regulator</fullName>
    </submittedName>
</protein>
<feature type="domain" description="HTH cro/C1-type" evidence="5">
    <location>
        <begin position="14"/>
        <end position="69"/>
    </location>
</feature>
<dbReference type="EMBL" id="CP089285">
    <property type="protein sequence ID" value="UTO56621.1"/>
    <property type="molecule type" value="Genomic_DNA"/>
</dbReference>
<keyword evidence="2" id="KW-0805">Transcription regulation</keyword>
<evidence type="ECO:0000313" key="9">
    <source>
        <dbReference type="Proteomes" id="UP001059985"/>
    </source>
</evidence>